<dbReference type="Proteomes" id="UP000824469">
    <property type="component" value="Unassembled WGS sequence"/>
</dbReference>
<organism evidence="1 2">
    <name type="scientific">Taxus chinensis</name>
    <name type="common">Chinese yew</name>
    <name type="synonym">Taxus wallichiana var. chinensis</name>
    <dbReference type="NCBI Taxonomy" id="29808"/>
    <lineage>
        <taxon>Eukaryota</taxon>
        <taxon>Viridiplantae</taxon>
        <taxon>Streptophyta</taxon>
        <taxon>Embryophyta</taxon>
        <taxon>Tracheophyta</taxon>
        <taxon>Spermatophyta</taxon>
        <taxon>Pinopsida</taxon>
        <taxon>Pinidae</taxon>
        <taxon>Conifers II</taxon>
        <taxon>Cupressales</taxon>
        <taxon>Taxaceae</taxon>
        <taxon>Taxus</taxon>
    </lineage>
</organism>
<reference evidence="1 2" key="1">
    <citation type="journal article" date="2021" name="Nat. Plants">
        <title>The Taxus genome provides insights into paclitaxel biosynthesis.</title>
        <authorList>
            <person name="Xiong X."/>
            <person name="Gou J."/>
            <person name="Liao Q."/>
            <person name="Li Y."/>
            <person name="Zhou Q."/>
            <person name="Bi G."/>
            <person name="Li C."/>
            <person name="Du R."/>
            <person name="Wang X."/>
            <person name="Sun T."/>
            <person name="Guo L."/>
            <person name="Liang H."/>
            <person name="Lu P."/>
            <person name="Wu Y."/>
            <person name="Zhang Z."/>
            <person name="Ro D.K."/>
            <person name="Shang Y."/>
            <person name="Huang S."/>
            <person name="Yan J."/>
        </authorList>
    </citation>
    <scope>NUCLEOTIDE SEQUENCE [LARGE SCALE GENOMIC DNA]</scope>
    <source>
        <strain evidence="1">Ta-2019</strain>
    </source>
</reference>
<name>A0AA38G0I1_TAXCH</name>
<feature type="non-terminal residue" evidence="1">
    <location>
        <position position="61"/>
    </location>
</feature>
<evidence type="ECO:0000313" key="1">
    <source>
        <dbReference type="EMBL" id="KAH9313320.1"/>
    </source>
</evidence>
<evidence type="ECO:0000313" key="2">
    <source>
        <dbReference type="Proteomes" id="UP000824469"/>
    </source>
</evidence>
<sequence>MDDITTEKEREERQIKYDEVHEREIDRQRGITSGLWSQTWWKGVEVHVKYVEPKQSVIPHL</sequence>
<comment type="caution">
    <text evidence="1">The sequence shown here is derived from an EMBL/GenBank/DDBJ whole genome shotgun (WGS) entry which is preliminary data.</text>
</comment>
<protein>
    <submittedName>
        <fullName evidence="1">Uncharacterized protein</fullName>
    </submittedName>
</protein>
<proteinExistence type="predicted"/>
<dbReference type="EMBL" id="JAHRHJ020000006">
    <property type="protein sequence ID" value="KAH9313320.1"/>
    <property type="molecule type" value="Genomic_DNA"/>
</dbReference>
<keyword evidence="2" id="KW-1185">Reference proteome</keyword>
<dbReference type="AlphaFoldDB" id="A0AA38G0I1"/>
<accession>A0AA38G0I1</accession>
<gene>
    <name evidence="1" type="ORF">KI387_028355</name>
</gene>